<proteinExistence type="inferred from homology"/>
<protein>
    <recommendedName>
        <fullName evidence="4">Nicotinamide riboside transporter PnuC</fullName>
    </recommendedName>
</protein>
<accession>A0A5P2G1L0</accession>
<keyword evidence="8 10" id="KW-1133">Transmembrane helix</keyword>
<dbReference type="NCBIfam" id="TIGR01528">
    <property type="entry name" value="NMN_trans_PnuC"/>
    <property type="match status" value="1"/>
</dbReference>
<organism evidence="11 12">
    <name type="scientific">Rhizosphaericola mali</name>
    <dbReference type="NCBI Taxonomy" id="2545455"/>
    <lineage>
        <taxon>Bacteria</taxon>
        <taxon>Pseudomonadati</taxon>
        <taxon>Bacteroidota</taxon>
        <taxon>Chitinophagia</taxon>
        <taxon>Chitinophagales</taxon>
        <taxon>Chitinophagaceae</taxon>
        <taxon>Rhizosphaericola</taxon>
    </lineage>
</organism>
<name>A0A5P2G1L0_9BACT</name>
<evidence type="ECO:0000256" key="6">
    <source>
        <dbReference type="ARBA" id="ARBA00022475"/>
    </source>
</evidence>
<sequence>MNLQTIYEQFMNGVKMTTPLEFIAVITGIASTYFSKKEKIYVFPTGIVSTLIYIFISFKGKLFAEAGLNIYYTIMSISGWYLWTNKSFNDTQKPLLISYNRNKDWRNTILYFVIMWIALYFILHKFTSSTVPFFDALASSSAYTAMFLMNRKKVESWYFWILTDIISMPLYFSKGYVFTSVQFLVFLLISISGWISWHKTYTFNQVYKLNASIDQI</sequence>
<keyword evidence="7 10" id="KW-0812">Transmembrane</keyword>
<evidence type="ECO:0000256" key="1">
    <source>
        <dbReference type="ARBA" id="ARBA00002672"/>
    </source>
</evidence>
<dbReference type="EMBL" id="CP044016">
    <property type="protein sequence ID" value="QES87722.1"/>
    <property type="molecule type" value="Genomic_DNA"/>
</dbReference>
<comment type="similarity">
    <text evidence="3">Belongs to the nicotinamide ribonucleoside (NR) uptake permease (TC 4.B.1) family.</text>
</comment>
<gene>
    <name evidence="11" type="ORF">E0W69_003255</name>
</gene>
<evidence type="ECO:0000256" key="10">
    <source>
        <dbReference type="SAM" id="Phobius"/>
    </source>
</evidence>
<dbReference type="GO" id="GO:0005886">
    <property type="term" value="C:plasma membrane"/>
    <property type="evidence" value="ECO:0007669"/>
    <property type="project" value="UniProtKB-SubCell"/>
</dbReference>
<dbReference type="PANTHER" id="PTHR36122:SF2">
    <property type="entry name" value="NICOTINAMIDE RIBOSIDE TRANSPORTER PNUC"/>
    <property type="match status" value="1"/>
</dbReference>
<evidence type="ECO:0000256" key="9">
    <source>
        <dbReference type="ARBA" id="ARBA00023136"/>
    </source>
</evidence>
<evidence type="ECO:0000256" key="5">
    <source>
        <dbReference type="ARBA" id="ARBA00022448"/>
    </source>
</evidence>
<evidence type="ECO:0000256" key="3">
    <source>
        <dbReference type="ARBA" id="ARBA00006669"/>
    </source>
</evidence>
<keyword evidence="12" id="KW-1185">Reference proteome</keyword>
<dbReference type="InterPro" id="IPR006419">
    <property type="entry name" value="NMN_transpt_PnuC"/>
</dbReference>
<evidence type="ECO:0000256" key="2">
    <source>
        <dbReference type="ARBA" id="ARBA00004651"/>
    </source>
</evidence>
<dbReference type="Proteomes" id="UP000292424">
    <property type="component" value="Chromosome"/>
</dbReference>
<dbReference type="RefSeq" id="WP_131328609.1">
    <property type="nucleotide sequence ID" value="NZ_CP044016.1"/>
</dbReference>
<dbReference type="PANTHER" id="PTHR36122">
    <property type="entry name" value="NICOTINAMIDE RIBOSIDE TRANSPORTER PNUC"/>
    <property type="match status" value="1"/>
</dbReference>
<dbReference type="OrthoDB" id="9791248at2"/>
<evidence type="ECO:0000313" key="12">
    <source>
        <dbReference type="Proteomes" id="UP000292424"/>
    </source>
</evidence>
<dbReference type="Pfam" id="PF04973">
    <property type="entry name" value="NMN_transporter"/>
    <property type="match status" value="1"/>
</dbReference>
<evidence type="ECO:0000313" key="11">
    <source>
        <dbReference type="EMBL" id="QES87722.1"/>
    </source>
</evidence>
<feature type="transmembrane region" description="Helical" evidence="10">
    <location>
        <begin position="41"/>
        <end position="60"/>
    </location>
</feature>
<dbReference type="GO" id="GO:0034257">
    <property type="term" value="F:nicotinamide riboside transmembrane transporter activity"/>
    <property type="evidence" value="ECO:0007669"/>
    <property type="project" value="InterPro"/>
</dbReference>
<comment type="function">
    <text evidence="1">Required for nicotinamide riboside transport across the inner membrane.</text>
</comment>
<feature type="transmembrane region" description="Helical" evidence="10">
    <location>
        <begin position="66"/>
        <end position="84"/>
    </location>
</feature>
<keyword evidence="6" id="KW-1003">Cell membrane</keyword>
<reference evidence="11 12" key="1">
    <citation type="submission" date="2019-09" db="EMBL/GenBank/DDBJ databases">
        <title>Complete genome sequence of Arachidicoccus sp. B3-10 isolated from apple orchard soil.</title>
        <authorList>
            <person name="Kim H.S."/>
            <person name="Han K.-I."/>
            <person name="Suh M.K."/>
            <person name="Lee K.C."/>
            <person name="Eom M.K."/>
            <person name="Kim J.-S."/>
            <person name="Kang S.W."/>
            <person name="Sin Y."/>
            <person name="Lee J.-S."/>
        </authorList>
    </citation>
    <scope>NUCLEOTIDE SEQUENCE [LARGE SCALE GENOMIC DNA]</scope>
    <source>
        <strain evidence="11 12">B3-10</strain>
    </source>
</reference>
<evidence type="ECO:0000256" key="7">
    <source>
        <dbReference type="ARBA" id="ARBA00022692"/>
    </source>
</evidence>
<keyword evidence="9 10" id="KW-0472">Membrane</keyword>
<dbReference type="AlphaFoldDB" id="A0A5P2G1L0"/>
<feature type="transmembrane region" description="Helical" evidence="10">
    <location>
        <begin position="178"/>
        <end position="197"/>
    </location>
</feature>
<feature type="transmembrane region" description="Helical" evidence="10">
    <location>
        <begin position="105"/>
        <end position="123"/>
    </location>
</feature>
<keyword evidence="5" id="KW-0813">Transport</keyword>
<dbReference type="KEGG" id="arac:E0W69_003255"/>
<evidence type="ECO:0000256" key="4">
    <source>
        <dbReference type="ARBA" id="ARBA00017522"/>
    </source>
</evidence>
<evidence type="ECO:0000256" key="8">
    <source>
        <dbReference type="ARBA" id="ARBA00022989"/>
    </source>
</evidence>
<comment type="subcellular location">
    <subcellularLocation>
        <location evidence="2">Cell membrane</location>
        <topology evidence="2">Multi-pass membrane protein</topology>
    </subcellularLocation>
</comment>